<gene>
    <name evidence="1" type="ORF">EPI10_005849</name>
</gene>
<dbReference type="PANTHER" id="PTHR24559:SF444">
    <property type="entry name" value="REVERSE TRANSCRIPTASE DOMAIN-CONTAINING PROTEIN"/>
    <property type="match status" value="1"/>
</dbReference>
<dbReference type="PANTHER" id="PTHR24559">
    <property type="entry name" value="TRANSPOSON TY3-I GAG-POL POLYPROTEIN"/>
    <property type="match status" value="1"/>
</dbReference>
<dbReference type="InterPro" id="IPR043502">
    <property type="entry name" value="DNA/RNA_pol_sf"/>
</dbReference>
<dbReference type="Proteomes" id="UP000325315">
    <property type="component" value="Unassembled WGS sequence"/>
</dbReference>
<dbReference type="InterPro" id="IPR043128">
    <property type="entry name" value="Rev_trsase/Diguanyl_cyclase"/>
</dbReference>
<protein>
    <submittedName>
        <fullName evidence="1">DNA/RNA polymerases superfamily protein</fullName>
    </submittedName>
</protein>
<organism evidence="1 2">
    <name type="scientific">Gossypium australe</name>
    <dbReference type="NCBI Taxonomy" id="47621"/>
    <lineage>
        <taxon>Eukaryota</taxon>
        <taxon>Viridiplantae</taxon>
        <taxon>Streptophyta</taxon>
        <taxon>Embryophyta</taxon>
        <taxon>Tracheophyta</taxon>
        <taxon>Spermatophyta</taxon>
        <taxon>Magnoliopsida</taxon>
        <taxon>eudicotyledons</taxon>
        <taxon>Gunneridae</taxon>
        <taxon>Pentapetalae</taxon>
        <taxon>rosids</taxon>
        <taxon>malvids</taxon>
        <taxon>Malvales</taxon>
        <taxon>Malvaceae</taxon>
        <taxon>Malvoideae</taxon>
        <taxon>Gossypium</taxon>
    </lineage>
</organism>
<sequence>MPYKMAPIELKELKTQLGSLDQVFYLGVCPYYLSRKRMEPFEFAFIIGSGKRNKYSLPKIEDLFDQISGAKVKIKGDDIPKIVFLTHYGHYEFLVMSFVLTNMSAVFMDLMNRVLQPYLDHCVVVFIVDILIY</sequence>
<dbReference type="AlphaFoldDB" id="A0A5B6WP85"/>
<evidence type="ECO:0000313" key="1">
    <source>
        <dbReference type="EMBL" id="KAA3483701.1"/>
    </source>
</evidence>
<proteinExistence type="predicted"/>
<comment type="caution">
    <text evidence="1">The sequence shown here is derived from an EMBL/GenBank/DDBJ whole genome shotgun (WGS) entry which is preliminary data.</text>
</comment>
<dbReference type="EMBL" id="SMMG02000002">
    <property type="protein sequence ID" value="KAA3483701.1"/>
    <property type="molecule type" value="Genomic_DNA"/>
</dbReference>
<dbReference type="SUPFAM" id="SSF56672">
    <property type="entry name" value="DNA/RNA polymerases"/>
    <property type="match status" value="1"/>
</dbReference>
<name>A0A5B6WP85_9ROSI</name>
<evidence type="ECO:0000313" key="2">
    <source>
        <dbReference type="Proteomes" id="UP000325315"/>
    </source>
</evidence>
<dbReference type="InterPro" id="IPR053134">
    <property type="entry name" value="RNA-dir_DNA_polymerase"/>
</dbReference>
<keyword evidence="2" id="KW-1185">Reference proteome</keyword>
<accession>A0A5B6WP85</accession>
<reference evidence="2" key="1">
    <citation type="journal article" date="2019" name="Plant Biotechnol. J.">
        <title>Genome sequencing of the Australian wild diploid species Gossypium australe highlights disease resistance and delayed gland morphogenesis.</title>
        <authorList>
            <person name="Cai Y."/>
            <person name="Cai X."/>
            <person name="Wang Q."/>
            <person name="Wang P."/>
            <person name="Zhang Y."/>
            <person name="Cai C."/>
            <person name="Xu Y."/>
            <person name="Wang K."/>
            <person name="Zhou Z."/>
            <person name="Wang C."/>
            <person name="Geng S."/>
            <person name="Li B."/>
            <person name="Dong Q."/>
            <person name="Hou Y."/>
            <person name="Wang H."/>
            <person name="Ai P."/>
            <person name="Liu Z."/>
            <person name="Yi F."/>
            <person name="Sun M."/>
            <person name="An G."/>
            <person name="Cheng J."/>
            <person name="Zhang Y."/>
            <person name="Shi Q."/>
            <person name="Xie Y."/>
            <person name="Shi X."/>
            <person name="Chang Y."/>
            <person name="Huang F."/>
            <person name="Chen Y."/>
            <person name="Hong S."/>
            <person name="Mi L."/>
            <person name="Sun Q."/>
            <person name="Zhang L."/>
            <person name="Zhou B."/>
            <person name="Peng R."/>
            <person name="Zhang X."/>
            <person name="Liu F."/>
        </authorList>
    </citation>
    <scope>NUCLEOTIDE SEQUENCE [LARGE SCALE GENOMIC DNA]</scope>
    <source>
        <strain evidence="2">cv. PA1801</strain>
    </source>
</reference>
<dbReference type="Gene3D" id="3.30.70.270">
    <property type="match status" value="1"/>
</dbReference>